<organism evidence="1 2">
    <name type="scientific">Triangularia verruculosa</name>
    <dbReference type="NCBI Taxonomy" id="2587418"/>
    <lineage>
        <taxon>Eukaryota</taxon>
        <taxon>Fungi</taxon>
        <taxon>Dikarya</taxon>
        <taxon>Ascomycota</taxon>
        <taxon>Pezizomycotina</taxon>
        <taxon>Sordariomycetes</taxon>
        <taxon>Sordariomycetidae</taxon>
        <taxon>Sordariales</taxon>
        <taxon>Podosporaceae</taxon>
        <taxon>Triangularia</taxon>
    </lineage>
</organism>
<protein>
    <submittedName>
        <fullName evidence="1">Uncharacterized protein</fullName>
    </submittedName>
</protein>
<gene>
    <name evidence="1" type="ORF">QBC40DRAFT_81785</name>
</gene>
<dbReference type="Proteomes" id="UP001303160">
    <property type="component" value="Unassembled WGS sequence"/>
</dbReference>
<keyword evidence="2" id="KW-1185">Reference proteome</keyword>
<evidence type="ECO:0000313" key="1">
    <source>
        <dbReference type="EMBL" id="KAK4199413.1"/>
    </source>
</evidence>
<comment type="caution">
    <text evidence="1">The sequence shown here is derived from an EMBL/GenBank/DDBJ whole genome shotgun (WGS) entry which is preliminary data.</text>
</comment>
<evidence type="ECO:0000313" key="2">
    <source>
        <dbReference type="Proteomes" id="UP001303160"/>
    </source>
</evidence>
<dbReference type="EMBL" id="MU863932">
    <property type="protein sequence ID" value="KAK4199413.1"/>
    <property type="molecule type" value="Genomic_DNA"/>
</dbReference>
<sequence>MSLTFLCFRDRVSPIWGASQVYSQQRGHRTPSSDRYPPRTLASGVTLHGSIVHRDRTLLTGYHVRAGPGSHLYVTIGGMQAQNNAQGVWPLRPVRKDEVREVPGGFSFAHSTSSSAPPSACALATLSYWSFARARQLLLSRQAVLASTPSHTHENRAHHHTIISSALQLWTAIATYIELDIDHPLGINASILFTSRKRGSRYQALRSSGSISSVDVGRAP</sequence>
<accession>A0AAN6XET7</accession>
<dbReference type="AlphaFoldDB" id="A0AAN6XET7"/>
<reference evidence="1" key="1">
    <citation type="journal article" date="2023" name="Mol. Phylogenet. Evol.">
        <title>Genome-scale phylogeny and comparative genomics of the fungal order Sordariales.</title>
        <authorList>
            <person name="Hensen N."/>
            <person name="Bonometti L."/>
            <person name="Westerberg I."/>
            <person name="Brannstrom I.O."/>
            <person name="Guillou S."/>
            <person name="Cros-Aarteil S."/>
            <person name="Calhoun S."/>
            <person name="Haridas S."/>
            <person name="Kuo A."/>
            <person name="Mondo S."/>
            <person name="Pangilinan J."/>
            <person name="Riley R."/>
            <person name="LaButti K."/>
            <person name="Andreopoulos B."/>
            <person name="Lipzen A."/>
            <person name="Chen C."/>
            <person name="Yan M."/>
            <person name="Daum C."/>
            <person name="Ng V."/>
            <person name="Clum A."/>
            <person name="Steindorff A."/>
            <person name="Ohm R.A."/>
            <person name="Martin F."/>
            <person name="Silar P."/>
            <person name="Natvig D.O."/>
            <person name="Lalanne C."/>
            <person name="Gautier V."/>
            <person name="Ament-Velasquez S.L."/>
            <person name="Kruys A."/>
            <person name="Hutchinson M.I."/>
            <person name="Powell A.J."/>
            <person name="Barry K."/>
            <person name="Miller A.N."/>
            <person name="Grigoriev I.V."/>
            <person name="Debuchy R."/>
            <person name="Gladieux P."/>
            <person name="Hiltunen Thoren M."/>
            <person name="Johannesson H."/>
        </authorList>
    </citation>
    <scope>NUCLEOTIDE SEQUENCE</scope>
    <source>
        <strain evidence="1">CBS 315.58</strain>
    </source>
</reference>
<proteinExistence type="predicted"/>
<reference evidence="1" key="2">
    <citation type="submission" date="2023-05" db="EMBL/GenBank/DDBJ databases">
        <authorList>
            <consortium name="Lawrence Berkeley National Laboratory"/>
            <person name="Steindorff A."/>
            <person name="Hensen N."/>
            <person name="Bonometti L."/>
            <person name="Westerberg I."/>
            <person name="Brannstrom I.O."/>
            <person name="Guillou S."/>
            <person name="Cros-Aarteil S."/>
            <person name="Calhoun S."/>
            <person name="Haridas S."/>
            <person name="Kuo A."/>
            <person name="Mondo S."/>
            <person name="Pangilinan J."/>
            <person name="Riley R."/>
            <person name="Labutti K."/>
            <person name="Andreopoulos B."/>
            <person name="Lipzen A."/>
            <person name="Chen C."/>
            <person name="Yanf M."/>
            <person name="Daum C."/>
            <person name="Ng V."/>
            <person name="Clum A."/>
            <person name="Ohm R."/>
            <person name="Martin F."/>
            <person name="Silar P."/>
            <person name="Natvig D."/>
            <person name="Lalanne C."/>
            <person name="Gautier V."/>
            <person name="Ament-Velasquez S.L."/>
            <person name="Kruys A."/>
            <person name="Hutchinson M.I."/>
            <person name="Powell A.J."/>
            <person name="Barry K."/>
            <person name="Miller A.N."/>
            <person name="Grigoriev I.V."/>
            <person name="Debuchy R."/>
            <person name="Gladieux P."/>
            <person name="Thoren M.H."/>
            <person name="Johannesson H."/>
        </authorList>
    </citation>
    <scope>NUCLEOTIDE SEQUENCE</scope>
    <source>
        <strain evidence="1">CBS 315.58</strain>
    </source>
</reference>
<name>A0AAN6XET7_9PEZI</name>